<sequence>MRFLFSQFTDKRCNKSQLYIDDARLLKDPEDPPGERCPESTDTTTTQSTPTKKSATTTTSNSTTTSTGNTVTMESTDTDITMDWTLIIILAVVGASLLTAVVGIVALVLCRRKRTSYDVTE</sequence>
<evidence type="ECO:0000313" key="4">
    <source>
        <dbReference type="WBParaSite" id="GPLIN_001396200"/>
    </source>
</evidence>
<keyword evidence="2" id="KW-0472">Membrane</keyword>
<dbReference type="WBParaSite" id="GPLIN_001396200">
    <property type="protein sequence ID" value="GPLIN_001396200"/>
    <property type="gene ID" value="GPLIN_001396200"/>
</dbReference>
<feature type="compositionally biased region" description="Basic and acidic residues" evidence="1">
    <location>
        <begin position="24"/>
        <end position="39"/>
    </location>
</feature>
<reference evidence="3" key="1">
    <citation type="submission" date="2014-05" db="EMBL/GenBank/DDBJ databases">
        <title>The genome and life-stage specific transcriptomes of Globodera pallida elucidate key aspects of plant parasitism by a cyst nematode.</title>
        <authorList>
            <person name="Cotton J.A."/>
            <person name="Lilley C.J."/>
            <person name="Jones L.M."/>
            <person name="Kikuchi T."/>
            <person name="Reid A.J."/>
            <person name="Thorpe P."/>
            <person name="Tsai I.J."/>
            <person name="Beasley H."/>
            <person name="Blok V."/>
            <person name="Cock P.J.A."/>
            <person name="Van den Akker S.E."/>
            <person name="Holroyd N."/>
            <person name="Hunt M."/>
            <person name="Mantelin S."/>
            <person name="Naghra H."/>
            <person name="Pain A."/>
            <person name="Palomares-Rius J.E."/>
            <person name="Zarowiecki M."/>
            <person name="Berriman M."/>
            <person name="Jones J.T."/>
            <person name="Urwin P.E."/>
        </authorList>
    </citation>
    <scope>NUCLEOTIDE SEQUENCE [LARGE SCALE GENOMIC DNA]</scope>
    <source>
        <strain evidence="3">Lindley</strain>
    </source>
</reference>
<dbReference type="AlphaFoldDB" id="A0A183CM56"/>
<proteinExistence type="predicted"/>
<accession>A0A183CM56</accession>
<feature type="region of interest" description="Disordered" evidence="1">
    <location>
        <begin position="24"/>
        <end position="73"/>
    </location>
</feature>
<keyword evidence="3" id="KW-1185">Reference proteome</keyword>
<keyword evidence="2" id="KW-0812">Transmembrane</keyword>
<evidence type="ECO:0000256" key="2">
    <source>
        <dbReference type="SAM" id="Phobius"/>
    </source>
</evidence>
<name>A0A183CM56_GLOPA</name>
<evidence type="ECO:0000313" key="3">
    <source>
        <dbReference type="Proteomes" id="UP000050741"/>
    </source>
</evidence>
<evidence type="ECO:0000256" key="1">
    <source>
        <dbReference type="SAM" id="MobiDB-lite"/>
    </source>
</evidence>
<dbReference type="Proteomes" id="UP000050741">
    <property type="component" value="Unassembled WGS sequence"/>
</dbReference>
<reference evidence="4" key="2">
    <citation type="submission" date="2016-06" db="UniProtKB">
        <authorList>
            <consortium name="WormBaseParasite"/>
        </authorList>
    </citation>
    <scope>IDENTIFICATION</scope>
</reference>
<protein>
    <submittedName>
        <fullName evidence="4">ZP domain-containing protein</fullName>
    </submittedName>
</protein>
<organism evidence="3 4">
    <name type="scientific">Globodera pallida</name>
    <name type="common">Potato cyst nematode worm</name>
    <name type="synonym">Heterodera pallida</name>
    <dbReference type="NCBI Taxonomy" id="36090"/>
    <lineage>
        <taxon>Eukaryota</taxon>
        <taxon>Metazoa</taxon>
        <taxon>Ecdysozoa</taxon>
        <taxon>Nematoda</taxon>
        <taxon>Chromadorea</taxon>
        <taxon>Rhabditida</taxon>
        <taxon>Tylenchina</taxon>
        <taxon>Tylenchomorpha</taxon>
        <taxon>Tylenchoidea</taxon>
        <taxon>Heteroderidae</taxon>
        <taxon>Heteroderinae</taxon>
        <taxon>Globodera</taxon>
    </lineage>
</organism>
<keyword evidence="2" id="KW-1133">Transmembrane helix</keyword>
<feature type="compositionally biased region" description="Low complexity" evidence="1">
    <location>
        <begin position="40"/>
        <end position="73"/>
    </location>
</feature>
<feature type="transmembrane region" description="Helical" evidence="2">
    <location>
        <begin position="84"/>
        <end position="109"/>
    </location>
</feature>